<dbReference type="Gene3D" id="1.20.5.510">
    <property type="entry name" value="Single helix bin"/>
    <property type="match status" value="1"/>
</dbReference>
<keyword evidence="4" id="KW-1185">Reference proteome</keyword>
<name>A0AA38P6H6_9AGAR</name>
<accession>A0AA38P6H6</accession>
<comment type="caution">
    <text evidence="3">The sequence shown here is derived from an EMBL/GenBank/DDBJ whole genome shotgun (WGS) entry which is preliminary data.</text>
</comment>
<evidence type="ECO:0000313" key="3">
    <source>
        <dbReference type="EMBL" id="KAJ3836976.1"/>
    </source>
</evidence>
<feature type="region of interest" description="Disordered" evidence="1">
    <location>
        <begin position="108"/>
        <end position="127"/>
    </location>
</feature>
<dbReference type="Proteomes" id="UP001163846">
    <property type="component" value="Unassembled WGS sequence"/>
</dbReference>
<feature type="region of interest" description="Disordered" evidence="1">
    <location>
        <begin position="322"/>
        <end position="407"/>
    </location>
</feature>
<evidence type="ECO:0000256" key="1">
    <source>
        <dbReference type="SAM" id="MobiDB-lite"/>
    </source>
</evidence>
<feature type="transmembrane region" description="Helical" evidence="2">
    <location>
        <begin position="76"/>
        <end position="99"/>
    </location>
</feature>
<gene>
    <name evidence="3" type="ORF">F5878DRAFT_643147</name>
</gene>
<protein>
    <submittedName>
        <fullName evidence="3">Uncharacterized protein</fullName>
    </submittedName>
</protein>
<feature type="region of interest" description="Disordered" evidence="1">
    <location>
        <begin position="233"/>
        <end position="257"/>
    </location>
</feature>
<keyword evidence="2" id="KW-0812">Transmembrane</keyword>
<feature type="compositionally biased region" description="Polar residues" evidence="1">
    <location>
        <begin position="379"/>
        <end position="389"/>
    </location>
</feature>
<evidence type="ECO:0000313" key="4">
    <source>
        <dbReference type="Proteomes" id="UP001163846"/>
    </source>
</evidence>
<feature type="compositionally biased region" description="Polar residues" evidence="1">
    <location>
        <begin position="349"/>
        <end position="362"/>
    </location>
</feature>
<dbReference type="EMBL" id="MU806281">
    <property type="protein sequence ID" value="KAJ3836976.1"/>
    <property type="molecule type" value="Genomic_DNA"/>
</dbReference>
<feature type="compositionally biased region" description="Low complexity" evidence="1">
    <location>
        <begin position="397"/>
        <end position="407"/>
    </location>
</feature>
<evidence type="ECO:0000256" key="2">
    <source>
        <dbReference type="SAM" id="Phobius"/>
    </source>
</evidence>
<sequence length="537" mass="57375">MVSPREAITKLAVTEHMLQAWRQFEVFRHSTPSGCTGVIAQLNTPSLMAGRCEIIPSATNSSTNNSDGSSGVVTEVIVGGVVAGVLLALVIIGIVLFLYQEYTRRRRNKVTNRGSASKSIAGRGRSVEGSDPLLYPTISQVGQGEFNPYTENVSLSARPVRLDLSLNHSEIDILEPLASSSSMMLETPKPLSPARPSLSPLVIPHSAVVSSSATIPIQPHPTTTAAVTTAVADDKNHDPPSAVSVDDTASDSSLSAYSQASASTRRYKVWEDDTHFPPPIPEIPSRYLSSANPASSQSTDETTSLARGNTAKLSALLQYRARRAQRGKPIPLSRSSTKVSRIERDDSLETITFNPPSGSGSAHSLRRDTSTLPEGTKSPAPSESASLTIRNPFVDASSSSRSTSVTTSIANHAAQTVDPPYAHRLSVIDNEEAETQSVYADEVVPVKGMLLPNTLPLRITKNQAPVVQASMAREGKRGARPVLSDAVVRRLPEIFIFFIVILIASKPCTSTINNPCSASLDCSHFMTQNQSSSPADE</sequence>
<feature type="compositionally biased region" description="Low complexity" evidence="1">
    <location>
        <begin position="241"/>
        <end position="257"/>
    </location>
</feature>
<feature type="compositionally biased region" description="Polar residues" evidence="1">
    <location>
        <begin position="287"/>
        <end position="307"/>
    </location>
</feature>
<reference evidence="3" key="1">
    <citation type="submission" date="2022-08" db="EMBL/GenBank/DDBJ databases">
        <authorList>
            <consortium name="DOE Joint Genome Institute"/>
            <person name="Min B."/>
            <person name="Riley R."/>
            <person name="Sierra-Patev S."/>
            <person name="Naranjo-Ortiz M."/>
            <person name="Looney B."/>
            <person name="Konkel Z."/>
            <person name="Slot J.C."/>
            <person name="Sakamoto Y."/>
            <person name="Steenwyk J.L."/>
            <person name="Rokas A."/>
            <person name="Carro J."/>
            <person name="Camarero S."/>
            <person name="Ferreira P."/>
            <person name="Molpeceres G."/>
            <person name="Ruiz-Duenas F.J."/>
            <person name="Serrano A."/>
            <person name="Henrissat B."/>
            <person name="Drula E."/>
            <person name="Hughes K.W."/>
            <person name="Mata J.L."/>
            <person name="Ishikawa N.K."/>
            <person name="Vargas-Isla R."/>
            <person name="Ushijima S."/>
            <person name="Smith C.A."/>
            <person name="Ahrendt S."/>
            <person name="Andreopoulos W."/>
            <person name="He G."/>
            <person name="Labutti K."/>
            <person name="Lipzen A."/>
            <person name="Ng V."/>
            <person name="Sandor L."/>
            <person name="Barry K."/>
            <person name="Martinez A.T."/>
            <person name="Xiao Y."/>
            <person name="Gibbons J.G."/>
            <person name="Terashima K."/>
            <person name="Hibbett D.S."/>
            <person name="Grigoriev I.V."/>
        </authorList>
    </citation>
    <scope>NUCLEOTIDE SEQUENCE</scope>
    <source>
        <strain evidence="3">TFB9207</strain>
    </source>
</reference>
<feature type="region of interest" description="Disordered" evidence="1">
    <location>
        <begin position="272"/>
        <end position="309"/>
    </location>
</feature>
<keyword evidence="2" id="KW-1133">Transmembrane helix</keyword>
<proteinExistence type="predicted"/>
<dbReference type="AlphaFoldDB" id="A0AA38P6H6"/>
<organism evidence="3 4">
    <name type="scientific">Lentinula raphanica</name>
    <dbReference type="NCBI Taxonomy" id="153919"/>
    <lineage>
        <taxon>Eukaryota</taxon>
        <taxon>Fungi</taxon>
        <taxon>Dikarya</taxon>
        <taxon>Basidiomycota</taxon>
        <taxon>Agaricomycotina</taxon>
        <taxon>Agaricomycetes</taxon>
        <taxon>Agaricomycetidae</taxon>
        <taxon>Agaricales</taxon>
        <taxon>Marasmiineae</taxon>
        <taxon>Omphalotaceae</taxon>
        <taxon>Lentinula</taxon>
    </lineage>
</organism>
<keyword evidence="2" id="KW-0472">Membrane</keyword>